<feature type="transmembrane region" description="Helical" evidence="5">
    <location>
        <begin position="18"/>
        <end position="39"/>
    </location>
</feature>
<organism evidence="7 8">
    <name type="scientific">Actinomadura namibiensis</name>
    <dbReference type="NCBI Taxonomy" id="182080"/>
    <lineage>
        <taxon>Bacteria</taxon>
        <taxon>Bacillati</taxon>
        <taxon>Actinomycetota</taxon>
        <taxon>Actinomycetes</taxon>
        <taxon>Streptosporangiales</taxon>
        <taxon>Thermomonosporaceae</taxon>
        <taxon>Actinomadura</taxon>
    </lineage>
</organism>
<feature type="transmembrane region" description="Helical" evidence="5">
    <location>
        <begin position="45"/>
        <end position="65"/>
    </location>
</feature>
<comment type="caution">
    <text evidence="7">The sequence shown here is derived from an EMBL/GenBank/DDBJ whole genome shotgun (WGS) entry which is preliminary data.</text>
</comment>
<dbReference type="CDD" id="cd16917">
    <property type="entry name" value="HATPase_UhpB-NarQ-NarX-like"/>
    <property type="match status" value="1"/>
</dbReference>
<feature type="region of interest" description="Disordered" evidence="4">
    <location>
        <begin position="277"/>
        <end position="296"/>
    </location>
</feature>
<gene>
    <name evidence="7" type="ORF">HNR61_008801</name>
</gene>
<evidence type="ECO:0000256" key="4">
    <source>
        <dbReference type="SAM" id="MobiDB-lite"/>
    </source>
</evidence>
<feature type="transmembrane region" description="Helical" evidence="5">
    <location>
        <begin position="100"/>
        <end position="118"/>
    </location>
</feature>
<keyword evidence="5" id="KW-0472">Membrane</keyword>
<dbReference type="InterPro" id="IPR011712">
    <property type="entry name" value="Sig_transdc_His_kin_sub3_dim/P"/>
</dbReference>
<dbReference type="GO" id="GO:0046983">
    <property type="term" value="F:protein dimerization activity"/>
    <property type="evidence" value="ECO:0007669"/>
    <property type="project" value="InterPro"/>
</dbReference>
<keyword evidence="8" id="KW-1185">Reference proteome</keyword>
<evidence type="ECO:0000256" key="1">
    <source>
        <dbReference type="ARBA" id="ARBA00022679"/>
    </source>
</evidence>
<protein>
    <submittedName>
        <fullName evidence="7">Two-component system sensor histidine kinase DesK</fullName>
        <ecNumber evidence="7">2.7.13.3</ecNumber>
    </submittedName>
</protein>
<keyword evidence="3" id="KW-0902">Two-component regulatory system</keyword>
<name>A0A7W3LZA4_ACTNM</name>
<dbReference type="SUPFAM" id="SSF55874">
    <property type="entry name" value="ATPase domain of HSP90 chaperone/DNA topoisomerase II/histidine kinase"/>
    <property type="match status" value="1"/>
</dbReference>
<dbReference type="GO" id="GO:0000155">
    <property type="term" value="F:phosphorelay sensor kinase activity"/>
    <property type="evidence" value="ECO:0007669"/>
    <property type="project" value="InterPro"/>
</dbReference>
<evidence type="ECO:0000259" key="6">
    <source>
        <dbReference type="Pfam" id="PF07730"/>
    </source>
</evidence>
<dbReference type="Gene3D" id="3.30.565.10">
    <property type="entry name" value="Histidine kinase-like ATPase, C-terminal domain"/>
    <property type="match status" value="1"/>
</dbReference>
<proteinExistence type="predicted"/>
<evidence type="ECO:0000256" key="5">
    <source>
        <dbReference type="SAM" id="Phobius"/>
    </source>
</evidence>
<dbReference type="PANTHER" id="PTHR24421">
    <property type="entry name" value="NITRATE/NITRITE SENSOR PROTEIN NARX-RELATED"/>
    <property type="match status" value="1"/>
</dbReference>
<evidence type="ECO:0000256" key="3">
    <source>
        <dbReference type="ARBA" id="ARBA00023012"/>
    </source>
</evidence>
<dbReference type="InterPro" id="IPR050482">
    <property type="entry name" value="Sensor_HK_TwoCompSys"/>
</dbReference>
<feature type="transmembrane region" description="Helical" evidence="5">
    <location>
        <begin position="125"/>
        <end position="144"/>
    </location>
</feature>
<dbReference type="EC" id="2.7.13.3" evidence="7"/>
<keyword evidence="1 7" id="KW-0808">Transferase</keyword>
<reference evidence="7 8" key="1">
    <citation type="submission" date="2020-08" db="EMBL/GenBank/DDBJ databases">
        <title>Genomic Encyclopedia of Type Strains, Phase IV (KMG-IV): sequencing the most valuable type-strain genomes for metagenomic binning, comparative biology and taxonomic classification.</title>
        <authorList>
            <person name="Goeker M."/>
        </authorList>
    </citation>
    <scope>NUCLEOTIDE SEQUENCE [LARGE SCALE GENOMIC DNA]</scope>
    <source>
        <strain evidence="7 8">DSM 44197</strain>
    </source>
</reference>
<feature type="transmembrane region" description="Helical" evidence="5">
    <location>
        <begin position="77"/>
        <end position="94"/>
    </location>
</feature>
<sequence>MSDGAAESGTGWTGFRRYTWWTVPGTTAFLLVLITALWLPDLPPVPRAVAVAALAATAAASVVLLGHRIGDDSGPPVPWLAVGVAGAAVLAALALSTREYGRWALAPAVMVAVAAAFLPLRRRAVLLAVALPVFAVPGALVAPARGDDPLHAALFPVGLLAFTVWAVLGPLWAWDVAARLDGARRLSAELAVREERLRFSADLHDIQGHHLQVIALKSELAARLAAADPARAATEMAEVHTLAVTALQDTRALVQGYRRTTLDEEIANATRVLTAADIDARTDPSPGDPGPGDLPPATRHLLGLVMRETVTNILRHSHARNARVAYAVTAAEARLTITNDGVPTPDAAPGTASDGTGLTTLADRLRAAGGTLTWERTDDRFTVTAVVPTEPT</sequence>
<accession>A0A7W3LZA4</accession>
<dbReference type="Pfam" id="PF07730">
    <property type="entry name" value="HisKA_3"/>
    <property type="match status" value="1"/>
</dbReference>
<evidence type="ECO:0000313" key="7">
    <source>
        <dbReference type="EMBL" id="MBA8957110.1"/>
    </source>
</evidence>
<feature type="domain" description="Signal transduction histidine kinase subgroup 3 dimerisation and phosphoacceptor" evidence="6">
    <location>
        <begin position="195"/>
        <end position="261"/>
    </location>
</feature>
<keyword evidence="5" id="KW-1133">Transmembrane helix</keyword>
<keyword evidence="2 7" id="KW-0418">Kinase</keyword>
<dbReference type="EMBL" id="JACJIA010000020">
    <property type="protein sequence ID" value="MBA8957110.1"/>
    <property type="molecule type" value="Genomic_DNA"/>
</dbReference>
<keyword evidence="5" id="KW-0812">Transmembrane</keyword>
<dbReference type="InterPro" id="IPR036890">
    <property type="entry name" value="HATPase_C_sf"/>
</dbReference>
<dbReference type="Gene3D" id="1.20.5.1930">
    <property type="match status" value="1"/>
</dbReference>
<dbReference type="Proteomes" id="UP000572680">
    <property type="component" value="Unassembled WGS sequence"/>
</dbReference>
<evidence type="ECO:0000313" key="8">
    <source>
        <dbReference type="Proteomes" id="UP000572680"/>
    </source>
</evidence>
<dbReference type="RefSeq" id="WP_182848962.1">
    <property type="nucleotide sequence ID" value="NZ_BAAALP010000019.1"/>
</dbReference>
<dbReference type="GO" id="GO:0016020">
    <property type="term" value="C:membrane"/>
    <property type="evidence" value="ECO:0007669"/>
    <property type="project" value="InterPro"/>
</dbReference>
<dbReference type="PANTHER" id="PTHR24421:SF63">
    <property type="entry name" value="SENSOR HISTIDINE KINASE DESK"/>
    <property type="match status" value="1"/>
</dbReference>
<evidence type="ECO:0000256" key="2">
    <source>
        <dbReference type="ARBA" id="ARBA00022777"/>
    </source>
</evidence>
<feature type="transmembrane region" description="Helical" evidence="5">
    <location>
        <begin position="150"/>
        <end position="174"/>
    </location>
</feature>
<dbReference type="AlphaFoldDB" id="A0A7W3LZA4"/>